<dbReference type="Proteomes" id="UP000823823">
    <property type="component" value="Unassembled WGS sequence"/>
</dbReference>
<reference evidence="9" key="2">
    <citation type="submission" date="2021-04" db="EMBL/GenBank/DDBJ databases">
        <authorList>
            <person name="Gilroy R."/>
        </authorList>
    </citation>
    <scope>NUCLEOTIDE SEQUENCE</scope>
    <source>
        <strain evidence="9">ChiHjej13B12-24818</strain>
    </source>
</reference>
<dbReference type="InterPro" id="IPR050086">
    <property type="entry name" value="MetN_ABC_transporter-like"/>
</dbReference>
<dbReference type="EMBL" id="DWZH01000079">
    <property type="protein sequence ID" value="HJB10846.1"/>
    <property type="molecule type" value="Genomic_DNA"/>
</dbReference>
<evidence type="ECO:0000256" key="1">
    <source>
        <dbReference type="ARBA" id="ARBA00004202"/>
    </source>
</evidence>
<organism evidence="9 10">
    <name type="scientific">Candidatus Brachybacterium merdavium</name>
    <dbReference type="NCBI Taxonomy" id="2838513"/>
    <lineage>
        <taxon>Bacteria</taxon>
        <taxon>Bacillati</taxon>
        <taxon>Actinomycetota</taxon>
        <taxon>Actinomycetes</taxon>
        <taxon>Micrococcales</taxon>
        <taxon>Dermabacteraceae</taxon>
        <taxon>Brachybacterium</taxon>
    </lineage>
</organism>
<keyword evidence="5 9" id="KW-0067">ATP-binding</keyword>
<protein>
    <submittedName>
        <fullName evidence="9">Amino acid ABC transporter ATP-binding protein</fullName>
    </submittedName>
</protein>
<dbReference type="PANTHER" id="PTHR43166:SF35">
    <property type="entry name" value="L-CYSTINE IMPORT ATP-BINDING PROTEIN TCYN"/>
    <property type="match status" value="1"/>
</dbReference>
<gene>
    <name evidence="9" type="ORF">H9786_10025</name>
</gene>
<dbReference type="InterPro" id="IPR030679">
    <property type="entry name" value="ABC_ATPase_HisP-typ"/>
</dbReference>
<dbReference type="SMART" id="SM00382">
    <property type="entry name" value="AAA"/>
    <property type="match status" value="1"/>
</dbReference>
<comment type="caution">
    <text evidence="9">The sequence shown here is derived from an EMBL/GenBank/DDBJ whole genome shotgun (WGS) entry which is preliminary data.</text>
</comment>
<keyword evidence="2" id="KW-0813">Transport</keyword>
<reference evidence="9" key="1">
    <citation type="journal article" date="2021" name="PeerJ">
        <title>Extensive microbial diversity within the chicken gut microbiome revealed by metagenomics and culture.</title>
        <authorList>
            <person name="Gilroy R."/>
            <person name="Ravi A."/>
            <person name="Getino M."/>
            <person name="Pursley I."/>
            <person name="Horton D.L."/>
            <person name="Alikhan N.F."/>
            <person name="Baker D."/>
            <person name="Gharbi K."/>
            <person name="Hall N."/>
            <person name="Watson M."/>
            <person name="Adriaenssens E.M."/>
            <person name="Foster-Nyarko E."/>
            <person name="Jarju S."/>
            <person name="Secka A."/>
            <person name="Antonio M."/>
            <person name="Oren A."/>
            <person name="Chaudhuri R.R."/>
            <person name="La Ragione R."/>
            <person name="Hildebrand F."/>
            <person name="Pallen M.J."/>
        </authorList>
    </citation>
    <scope>NUCLEOTIDE SEQUENCE</scope>
    <source>
        <strain evidence="9">ChiHjej13B12-24818</strain>
    </source>
</reference>
<dbReference type="PIRSF" id="PIRSF039085">
    <property type="entry name" value="ABC_ATPase_HisP"/>
    <property type="match status" value="1"/>
</dbReference>
<feature type="region of interest" description="Disordered" evidence="7">
    <location>
        <begin position="246"/>
        <end position="292"/>
    </location>
</feature>
<dbReference type="InterPro" id="IPR003593">
    <property type="entry name" value="AAA+_ATPase"/>
</dbReference>
<dbReference type="Pfam" id="PF00005">
    <property type="entry name" value="ABC_tran"/>
    <property type="match status" value="1"/>
</dbReference>
<feature type="domain" description="ABC transporter" evidence="8">
    <location>
        <begin position="2"/>
        <end position="246"/>
    </location>
</feature>
<accession>A0A9D2LEG2</accession>
<dbReference type="InterPro" id="IPR003439">
    <property type="entry name" value="ABC_transporter-like_ATP-bd"/>
</dbReference>
<evidence type="ECO:0000256" key="2">
    <source>
        <dbReference type="ARBA" id="ARBA00022448"/>
    </source>
</evidence>
<dbReference type="GO" id="GO:0005886">
    <property type="term" value="C:plasma membrane"/>
    <property type="evidence" value="ECO:0007669"/>
    <property type="project" value="UniProtKB-SubCell"/>
</dbReference>
<evidence type="ECO:0000256" key="3">
    <source>
        <dbReference type="ARBA" id="ARBA00022475"/>
    </source>
</evidence>
<feature type="compositionally biased region" description="Polar residues" evidence="7">
    <location>
        <begin position="272"/>
        <end position="282"/>
    </location>
</feature>
<name>A0A9D2LEG2_9MICO</name>
<dbReference type="GO" id="GO:0016887">
    <property type="term" value="F:ATP hydrolysis activity"/>
    <property type="evidence" value="ECO:0007669"/>
    <property type="project" value="InterPro"/>
</dbReference>
<evidence type="ECO:0000256" key="7">
    <source>
        <dbReference type="SAM" id="MobiDB-lite"/>
    </source>
</evidence>
<keyword evidence="4" id="KW-0547">Nucleotide-binding</keyword>
<evidence type="ECO:0000256" key="5">
    <source>
        <dbReference type="ARBA" id="ARBA00022840"/>
    </source>
</evidence>
<comment type="subcellular location">
    <subcellularLocation>
        <location evidence="1">Cell membrane</location>
        <topology evidence="1">Peripheral membrane protein</topology>
    </subcellularLocation>
</comment>
<evidence type="ECO:0000256" key="6">
    <source>
        <dbReference type="ARBA" id="ARBA00023136"/>
    </source>
</evidence>
<dbReference type="GO" id="GO:0015424">
    <property type="term" value="F:ABC-type amino acid transporter activity"/>
    <property type="evidence" value="ECO:0007669"/>
    <property type="project" value="InterPro"/>
</dbReference>
<dbReference type="AlphaFoldDB" id="A0A9D2LEG2"/>
<dbReference type="SUPFAM" id="SSF52540">
    <property type="entry name" value="P-loop containing nucleoside triphosphate hydrolases"/>
    <property type="match status" value="1"/>
</dbReference>
<dbReference type="GO" id="GO:0005524">
    <property type="term" value="F:ATP binding"/>
    <property type="evidence" value="ECO:0007669"/>
    <property type="project" value="UniProtKB-KW"/>
</dbReference>
<proteinExistence type="predicted"/>
<sequence length="292" mass="31890">MVTVRGVRKSFGDLEVLRGIDLTVRPGEVTAILGPSGSGKSTLLRTINHLETIDAGLITLDGEVIGYRREGNLLHELPEREVLRQRTQVGMVFQGFNLFAHMTALQNVAEAPRRALGVPKRIAEARARELLALVGLAEKTGEHPRRLSGGQQQRVAIARALALDPKVLLFDEPTSALDPELVEEVLAVIRRLARQGTTLMIVTHEISFARSVADTVVFMDRGAIVEQGPPSAVIDHPAHDRTRSFLQRVRTGEEEPSPRQDAPAPAHREDTTSPSHPASIPTSVPRPAEEQS</sequence>
<keyword evidence="6" id="KW-0472">Membrane</keyword>
<dbReference type="CDD" id="cd03262">
    <property type="entry name" value="ABC_HisP_GlnQ"/>
    <property type="match status" value="1"/>
</dbReference>
<evidence type="ECO:0000313" key="9">
    <source>
        <dbReference type="EMBL" id="HJB10846.1"/>
    </source>
</evidence>
<dbReference type="PANTHER" id="PTHR43166">
    <property type="entry name" value="AMINO ACID IMPORT ATP-BINDING PROTEIN"/>
    <property type="match status" value="1"/>
</dbReference>
<dbReference type="PROSITE" id="PS00211">
    <property type="entry name" value="ABC_TRANSPORTER_1"/>
    <property type="match status" value="1"/>
</dbReference>
<dbReference type="InterPro" id="IPR017871">
    <property type="entry name" value="ABC_transporter-like_CS"/>
</dbReference>
<evidence type="ECO:0000259" key="8">
    <source>
        <dbReference type="PROSITE" id="PS50893"/>
    </source>
</evidence>
<evidence type="ECO:0000313" key="10">
    <source>
        <dbReference type="Proteomes" id="UP000823823"/>
    </source>
</evidence>
<dbReference type="Gene3D" id="3.40.50.300">
    <property type="entry name" value="P-loop containing nucleotide triphosphate hydrolases"/>
    <property type="match status" value="1"/>
</dbReference>
<dbReference type="PROSITE" id="PS50893">
    <property type="entry name" value="ABC_TRANSPORTER_2"/>
    <property type="match status" value="1"/>
</dbReference>
<evidence type="ECO:0000256" key="4">
    <source>
        <dbReference type="ARBA" id="ARBA00022741"/>
    </source>
</evidence>
<dbReference type="InterPro" id="IPR027417">
    <property type="entry name" value="P-loop_NTPase"/>
</dbReference>
<keyword evidence="3" id="KW-1003">Cell membrane</keyword>